<evidence type="ECO:0000313" key="5">
    <source>
        <dbReference type="EMBL" id="KIY50660.1"/>
    </source>
</evidence>
<evidence type="ECO:0000256" key="1">
    <source>
        <dbReference type="ARBA" id="ARBA00004613"/>
    </source>
</evidence>
<dbReference type="SMR" id="A0A0D7AK02"/>
<keyword evidence="6" id="KW-1185">Reference proteome</keyword>
<feature type="signal peptide" evidence="4">
    <location>
        <begin position="1"/>
        <end position="19"/>
    </location>
</feature>
<gene>
    <name evidence="5" type="ORF">FISHEDRAFT_38672</name>
</gene>
<dbReference type="Proteomes" id="UP000054144">
    <property type="component" value="Unassembled WGS sequence"/>
</dbReference>
<dbReference type="OrthoDB" id="4898945at2759"/>
<feature type="chain" id="PRO_5002316561" evidence="4">
    <location>
        <begin position="20"/>
        <end position="144"/>
    </location>
</feature>
<protein>
    <submittedName>
        <fullName evidence="5">Cerato-platanin</fullName>
    </submittedName>
</protein>
<dbReference type="SUPFAM" id="SSF50685">
    <property type="entry name" value="Barwin-like endoglucanases"/>
    <property type="match status" value="1"/>
</dbReference>
<proteinExistence type="inferred from homology"/>
<sequence>MKFFASLLALFAVATSVVAGGATVPVTYDETYDNWSQSLDTVACSNGQNGLLTKGYTTFGSLPDFPYIGGAQAVTGWNSPNCGTCWKLYYPVTGVSINVLAIDFAGSGFNIALEAMNVLTDGDAVDVGRVEVEAFQVDASVCGL</sequence>
<reference evidence="5 6" key="1">
    <citation type="journal article" date="2015" name="Fungal Genet. Biol.">
        <title>Evolution of novel wood decay mechanisms in Agaricales revealed by the genome sequences of Fistulina hepatica and Cylindrobasidium torrendii.</title>
        <authorList>
            <person name="Floudas D."/>
            <person name="Held B.W."/>
            <person name="Riley R."/>
            <person name="Nagy L.G."/>
            <person name="Koehler G."/>
            <person name="Ransdell A.S."/>
            <person name="Younus H."/>
            <person name="Chow J."/>
            <person name="Chiniquy J."/>
            <person name="Lipzen A."/>
            <person name="Tritt A."/>
            <person name="Sun H."/>
            <person name="Haridas S."/>
            <person name="LaButti K."/>
            <person name="Ohm R.A."/>
            <person name="Kues U."/>
            <person name="Blanchette R.A."/>
            <person name="Grigoriev I.V."/>
            <person name="Minto R.E."/>
            <person name="Hibbett D.S."/>
        </authorList>
    </citation>
    <scope>NUCLEOTIDE SEQUENCE [LARGE SCALE GENOMIC DNA]</scope>
    <source>
        <strain evidence="5 6">ATCC 64428</strain>
    </source>
</reference>
<comment type="subcellular location">
    <subcellularLocation>
        <location evidence="1">Secreted</location>
    </subcellularLocation>
</comment>
<evidence type="ECO:0000256" key="2">
    <source>
        <dbReference type="ARBA" id="ARBA00010421"/>
    </source>
</evidence>
<dbReference type="CDD" id="cd22778">
    <property type="entry name" value="DPBB_CEPL-like"/>
    <property type="match status" value="1"/>
</dbReference>
<dbReference type="Pfam" id="PF07249">
    <property type="entry name" value="Cerato-platanin"/>
    <property type="match status" value="1"/>
</dbReference>
<organism evidence="5 6">
    <name type="scientific">Fistulina hepatica ATCC 64428</name>
    <dbReference type="NCBI Taxonomy" id="1128425"/>
    <lineage>
        <taxon>Eukaryota</taxon>
        <taxon>Fungi</taxon>
        <taxon>Dikarya</taxon>
        <taxon>Basidiomycota</taxon>
        <taxon>Agaricomycotina</taxon>
        <taxon>Agaricomycetes</taxon>
        <taxon>Agaricomycetidae</taxon>
        <taxon>Agaricales</taxon>
        <taxon>Fistulinaceae</taxon>
        <taxon>Fistulina</taxon>
    </lineage>
</organism>
<keyword evidence="3" id="KW-0964">Secreted</keyword>
<evidence type="ECO:0000313" key="6">
    <source>
        <dbReference type="Proteomes" id="UP000054144"/>
    </source>
</evidence>
<dbReference type="InterPro" id="IPR036908">
    <property type="entry name" value="RlpA-like_sf"/>
</dbReference>
<dbReference type="InterPro" id="IPR010829">
    <property type="entry name" value="Cerato-platanin"/>
</dbReference>
<name>A0A0D7AK02_9AGAR</name>
<accession>A0A0D7AK02</accession>
<evidence type="ECO:0000256" key="3">
    <source>
        <dbReference type="ARBA" id="ARBA00022525"/>
    </source>
</evidence>
<dbReference type="EMBL" id="KN881675">
    <property type="protein sequence ID" value="KIY50660.1"/>
    <property type="molecule type" value="Genomic_DNA"/>
</dbReference>
<keyword evidence="4" id="KW-0732">Signal</keyword>
<dbReference type="AlphaFoldDB" id="A0A0D7AK02"/>
<dbReference type="Gene3D" id="2.40.40.10">
    <property type="entry name" value="RlpA-like domain"/>
    <property type="match status" value="1"/>
</dbReference>
<dbReference type="GO" id="GO:0005576">
    <property type="term" value="C:extracellular region"/>
    <property type="evidence" value="ECO:0007669"/>
    <property type="project" value="UniProtKB-SubCell"/>
</dbReference>
<comment type="similarity">
    <text evidence="2">Belongs to the cerato-platanin family.</text>
</comment>
<evidence type="ECO:0000256" key="4">
    <source>
        <dbReference type="SAM" id="SignalP"/>
    </source>
</evidence>